<keyword evidence="2" id="KW-0813">Transport</keyword>
<evidence type="ECO:0000313" key="6">
    <source>
        <dbReference type="Proteomes" id="UP000030655"/>
    </source>
</evidence>
<dbReference type="OrthoDB" id="10261947at2759"/>
<protein>
    <submittedName>
        <fullName evidence="5">V-type ATPase, F subunit</fullName>
    </submittedName>
</protein>
<dbReference type="GO" id="GO:0016020">
    <property type="term" value="C:membrane"/>
    <property type="evidence" value="ECO:0007669"/>
    <property type="project" value="TreeGrafter"/>
</dbReference>
<dbReference type="SUPFAM" id="SSF159468">
    <property type="entry name" value="AtpF-like"/>
    <property type="match status" value="1"/>
</dbReference>
<keyword evidence="3" id="KW-0375">Hydrogen ion transport</keyword>
<dbReference type="InterPro" id="IPR036906">
    <property type="entry name" value="ATPase_V1_fsu_sf"/>
</dbReference>
<keyword evidence="4" id="KW-0406">Ion transport</keyword>
<dbReference type="STRING" id="1288291.A0A059F4I0"/>
<dbReference type="VEuPathDB" id="MicrosporidiaDB:H312_00484"/>
<dbReference type="Pfam" id="PF01990">
    <property type="entry name" value="ATP-synt_F"/>
    <property type="match status" value="1"/>
</dbReference>
<dbReference type="AlphaFoldDB" id="A0A059F4I0"/>
<evidence type="ECO:0000256" key="4">
    <source>
        <dbReference type="ARBA" id="ARBA00023065"/>
    </source>
</evidence>
<sequence length="103" mass="11857">MVKQSIIERTIIAILADEDTIRSFSLTGIPSFKEPQNFITVTHDTLEEDLMTHFNDLISRKDVAILFIADFVAQKIQKSIDKYKEILPSLIEIPSRLGKNKFY</sequence>
<gene>
    <name evidence="5" type="ORF">H312_00484</name>
</gene>
<comment type="similarity">
    <text evidence="1">Belongs to the V-ATPase F subunit family.</text>
</comment>
<accession>A0A059F4I0</accession>
<name>A0A059F4I0_9MICR</name>
<evidence type="ECO:0000256" key="1">
    <source>
        <dbReference type="ARBA" id="ARBA00010148"/>
    </source>
</evidence>
<dbReference type="EMBL" id="KK365133">
    <property type="protein sequence ID" value="KCZ82002.1"/>
    <property type="molecule type" value="Genomic_DNA"/>
</dbReference>
<dbReference type="PANTHER" id="PTHR13861">
    <property type="entry name" value="VACUOLAR ATP SYNTHASE SUBUNIT F"/>
    <property type="match status" value="1"/>
</dbReference>
<keyword evidence="6" id="KW-1185">Reference proteome</keyword>
<evidence type="ECO:0000313" key="5">
    <source>
        <dbReference type="EMBL" id="KCZ82002.1"/>
    </source>
</evidence>
<reference evidence="6" key="1">
    <citation type="submission" date="2013-02" db="EMBL/GenBank/DDBJ databases">
        <authorList>
            <consortium name="The Broad Institute Genome Sequencing Platform"/>
            <person name="Cuomo C."/>
            <person name="Becnel J."/>
            <person name="Sanscrainte N."/>
            <person name="Walker B."/>
            <person name="Young S.K."/>
            <person name="Zeng Q."/>
            <person name="Gargeya S."/>
            <person name="Fitzgerald M."/>
            <person name="Haas B."/>
            <person name="Abouelleil A."/>
            <person name="Alvarado L."/>
            <person name="Arachchi H.M."/>
            <person name="Berlin A.M."/>
            <person name="Chapman S.B."/>
            <person name="Dewar J."/>
            <person name="Goldberg J."/>
            <person name="Griggs A."/>
            <person name="Gujja S."/>
            <person name="Hansen M."/>
            <person name="Howarth C."/>
            <person name="Imamovic A."/>
            <person name="Larimer J."/>
            <person name="McCowan C."/>
            <person name="Murphy C."/>
            <person name="Neiman D."/>
            <person name="Pearson M."/>
            <person name="Priest M."/>
            <person name="Roberts A."/>
            <person name="Saif S."/>
            <person name="Shea T."/>
            <person name="Sisk P."/>
            <person name="Sykes S."/>
            <person name="Wortman J."/>
            <person name="Nusbaum C."/>
            <person name="Birren B."/>
        </authorList>
    </citation>
    <scope>NUCLEOTIDE SEQUENCE [LARGE SCALE GENOMIC DNA]</scope>
    <source>
        <strain evidence="6">PRA339</strain>
    </source>
</reference>
<reference evidence="5 6" key="2">
    <citation type="submission" date="2014-03" db="EMBL/GenBank/DDBJ databases">
        <title>The Genome Sequence of Anncaliia algerae insect isolate PRA339.</title>
        <authorList>
            <consortium name="The Broad Institute Genome Sequencing Platform"/>
            <consortium name="The Broad Institute Genome Sequencing Center for Infectious Disease"/>
            <person name="Cuomo C."/>
            <person name="Becnel J."/>
            <person name="Sanscrainte N."/>
            <person name="Walker B."/>
            <person name="Young S.K."/>
            <person name="Zeng Q."/>
            <person name="Gargeya S."/>
            <person name="Fitzgerald M."/>
            <person name="Haas B."/>
            <person name="Abouelleil A."/>
            <person name="Alvarado L."/>
            <person name="Arachchi H.M."/>
            <person name="Berlin A.M."/>
            <person name="Chapman S.B."/>
            <person name="Dewar J."/>
            <person name="Goldberg J."/>
            <person name="Griggs A."/>
            <person name="Gujja S."/>
            <person name="Hansen M."/>
            <person name="Howarth C."/>
            <person name="Imamovic A."/>
            <person name="Larimer J."/>
            <person name="McCowan C."/>
            <person name="Murphy C."/>
            <person name="Neiman D."/>
            <person name="Pearson M."/>
            <person name="Priest M."/>
            <person name="Roberts A."/>
            <person name="Saif S."/>
            <person name="Shea T."/>
            <person name="Sisk P."/>
            <person name="Sykes S."/>
            <person name="Wortman J."/>
            <person name="Nusbaum C."/>
            <person name="Birren B."/>
        </authorList>
    </citation>
    <scope>NUCLEOTIDE SEQUENCE [LARGE SCALE GENOMIC DNA]</scope>
    <source>
        <strain evidence="5 6">PRA339</strain>
    </source>
</reference>
<dbReference type="PANTHER" id="PTHR13861:SF2">
    <property type="entry name" value="V-TYPE PROTON ATPASE SUBUNIT F"/>
    <property type="match status" value="1"/>
</dbReference>
<dbReference type="Proteomes" id="UP000030655">
    <property type="component" value="Unassembled WGS sequence"/>
</dbReference>
<evidence type="ECO:0000256" key="2">
    <source>
        <dbReference type="ARBA" id="ARBA00022448"/>
    </source>
</evidence>
<organism evidence="5 6">
    <name type="scientific">Anncaliia algerae PRA339</name>
    <dbReference type="NCBI Taxonomy" id="1288291"/>
    <lineage>
        <taxon>Eukaryota</taxon>
        <taxon>Fungi</taxon>
        <taxon>Fungi incertae sedis</taxon>
        <taxon>Microsporidia</taxon>
        <taxon>Tubulinosematoidea</taxon>
        <taxon>Tubulinosematidae</taxon>
        <taxon>Anncaliia</taxon>
    </lineage>
</organism>
<dbReference type="GO" id="GO:0046961">
    <property type="term" value="F:proton-transporting ATPase activity, rotational mechanism"/>
    <property type="evidence" value="ECO:0007669"/>
    <property type="project" value="InterPro"/>
</dbReference>
<dbReference type="HOGENOM" id="CLU_135754_0_1_1"/>
<proteinExistence type="inferred from homology"/>
<dbReference type="Gene3D" id="3.40.50.10580">
    <property type="entry name" value="ATPase, V1 complex, subunit F"/>
    <property type="match status" value="1"/>
</dbReference>
<evidence type="ECO:0000256" key="3">
    <source>
        <dbReference type="ARBA" id="ARBA00022781"/>
    </source>
</evidence>
<dbReference type="InterPro" id="IPR008218">
    <property type="entry name" value="ATPase_V1-cplx_f_g_su"/>
</dbReference>